<dbReference type="Gene3D" id="1.25.40.20">
    <property type="entry name" value="Ankyrin repeat-containing domain"/>
    <property type="match status" value="1"/>
</dbReference>
<proteinExistence type="predicted"/>
<dbReference type="InterPro" id="IPR036770">
    <property type="entry name" value="Ankyrin_rpt-contain_sf"/>
</dbReference>
<organism evidence="2 3">
    <name type="scientific">Daphnia pulex</name>
    <name type="common">Water flea</name>
    <dbReference type="NCBI Taxonomy" id="6669"/>
    <lineage>
        <taxon>Eukaryota</taxon>
        <taxon>Metazoa</taxon>
        <taxon>Ecdysozoa</taxon>
        <taxon>Arthropoda</taxon>
        <taxon>Crustacea</taxon>
        <taxon>Branchiopoda</taxon>
        <taxon>Diplostraca</taxon>
        <taxon>Cladocera</taxon>
        <taxon>Anomopoda</taxon>
        <taxon>Daphniidae</taxon>
        <taxon>Daphnia</taxon>
    </lineage>
</organism>
<sequence>MSPNLNNQDKQQIEEQISNYIRNYFLEETTTALHVAAATIETKANDYDLIKLFLQLGSDSNAKDDDGRTLLYVLAERKLPYWDTNLPILRALVDAGTHLYNAEWNGDTVLNLLKRNLERFRGRDGVKVEANDFFSSLINAVLPLTFCCAKVIRQNGIPFNEGRLPDGLRDFISRHSDRCIMDQLPCRLRRDD</sequence>
<dbReference type="SUPFAM" id="SSF48403">
    <property type="entry name" value="Ankyrin repeat"/>
    <property type="match status" value="1"/>
</dbReference>
<dbReference type="HOGENOM" id="CLU_1416472_0_0_1"/>
<keyword evidence="1" id="KW-0040">ANK repeat</keyword>
<dbReference type="AlphaFoldDB" id="E9GYV3"/>
<dbReference type="SMART" id="SM00248">
    <property type="entry name" value="ANK"/>
    <property type="match status" value="2"/>
</dbReference>
<evidence type="ECO:0000313" key="2">
    <source>
        <dbReference type="EMBL" id="EFX75223.1"/>
    </source>
</evidence>
<dbReference type="OrthoDB" id="496981at2759"/>
<feature type="repeat" description="ANK" evidence="1">
    <location>
        <begin position="28"/>
        <end position="65"/>
    </location>
</feature>
<dbReference type="PROSITE" id="PS50088">
    <property type="entry name" value="ANK_REPEAT"/>
    <property type="match status" value="1"/>
</dbReference>
<dbReference type="KEGG" id="dpx:DAPPUDRAFT_323436"/>
<reference evidence="2 3" key="1">
    <citation type="journal article" date="2011" name="Science">
        <title>The ecoresponsive genome of Daphnia pulex.</title>
        <authorList>
            <person name="Colbourne J.K."/>
            <person name="Pfrender M.E."/>
            <person name="Gilbert D."/>
            <person name="Thomas W.K."/>
            <person name="Tucker A."/>
            <person name="Oakley T.H."/>
            <person name="Tokishita S."/>
            <person name="Aerts A."/>
            <person name="Arnold G.J."/>
            <person name="Basu M.K."/>
            <person name="Bauer D.J."/>
            <person name="Caceres C.E."/>
            <person name="Carmel L."/>
            <person name="Casola C."/>
            <person name="Choi J.H."/>
            <person name="Detter J.C."/>
            <person name="Dong Q."/>
            <person name="Dusheyko S."/>
            <person name="Eads B.D."/>
            <person name="Frohlich T."/>
            <person name="Geiler-Samerotte K.A."/>
            <person name="Gerlach D."/>
            <person name="Hatcher P."/>
            <person name="Jogdeo S."/>
            <person name="Krijgsveld J."/>
            <person name="Kriventseva E.V."/>
            <person name="Kultz D."/>
            <person name="Laforsch C."/>
            <person name="Lindquist E."/>
            <person name="Lopez J."/>
            <person name="Manak J.R."/>
            <person name="Muller J."/>
            <person name="Pangilinan J."/>
            <person name="Patwardhan R.P."/>
            <person name="Pitluck S."/>
            <person name="Pritham E.J."/>
            <person name="Rechtsteiner A."/>
            <person name="Rho M."/>
            <person name="Rogozin I.B."/>
            <person name="Sakarya O."/>
            <person name="Salamov A."/>
            <person name="Schaack S."/>
            <person name="Shapiro H."/>
            <person name="Shiga Y."/>
            <person name="Skalitzky C."/>
            <person name="Smith Z."/>
            <person name="Souvorov A."/>
            <person name="Sung W."/>
            <person name="Tang Z."/>
            <person name="Tsuchiya D."/>
            <person name="Tu H."/>
            <person name="Vos H."/>
            <person name="Wang M."/>
            <person name="Wolf Y.I."/>
            <person name="Yamagata H."/>
            <person name="Yamada T."/>
            <person name="Ye Y."/>
            <person name="Shaw J.R."/>
            <person name="Andrews J."/>
            <person name="Crease T.J."/>
            <person name="Tang H."/>
            <person name="Lucas S.M."/>
            <person name="Robertson H.M."/>
            <person name="Bork P."/>
            <person name="Koonin E.V."/>
            <person name="Zdobnov E.M."/>
            <person name="Grigoriev I.V."/>
            <person name="Lynch M."/>
            <person name="Boore J.L."/>
        </authorList>
    </citation>
    <scope>NUCLEOTIDE SEQUENCE [LARGE SCALE GENOMIC DNA]</scope>
</reference>
<protein>
    <submittedName>
        <fullName evidence="2">Uncharacterized protein</fullName>
    </submittedName>
</protein>
<accession>E9GYV3</accession>
<keyword evidence="3" id="KW-1185">Reference proteome</keyword>
<dbReference type="EMBL" id="GL732576">
    <property type="protein sequence ID" value="EFX75223.1"/>
    <property type="molecule type" value="Genomic_DNA"/>
</dbReference>
<gene>
    <name evidence="2" type="ORF">DAPPUDRAFT_323436</name>
</gene>
<dbReference type="InParanoid" id="E9GYV3"/>
<dbReference type="Pfam" id="PF00023">
    <property type="entry name" value="Ank"/>
    <property type="match status" value="1"/>
</dbReference>
<name>E9GYV3_DAPPU</name>
<dbReference type="Proteomes" id="UP000000305">
    <property type="component" value="Unassembled WGS sequence"/>
</dbReference>
<evidence type="ECO:0000313" key="3">
    <source>
        <dbReference type="Proteomes" id="UP000000305"/>
    </source>
</evidence>
<dbReference type="InterPro" id="IPR002110">
    <property type="entry name" value="Ankyrin_rpt"/>
</dbReference>
<evidence type="ECO:0000256" key="1">
    <source>
        <dbReference type="PROSITE-ProRule" id="PRU00023"/>
    </source>
</evidence>